<evidence type="ECO:0000256" key="3">
    <source>
        <dbReference type="ARBA" id="ARBA00022458"/>
    </source>
</evidence>
<organism evidence="7 8">
    <name type="scientific">Enhydrobacter aerosaccus</name>
    <dbReference type="NCBI Taxonomy" id="225324"/>
    <lineage>
        <taxon>Bacteria</taxon>
        <taxon>Pseudomonadati</taxon>
        <taxon>Pseudomonadota</taxon>
        <taxon>Alphaproteobacteria</taxon>
        <taxon>Hyphomicrobiales</taxon>
        <taxon>Enhydrobacter</taxon>
    </lineage>
</organism>
<dbReference type="SUPFAM" id="SSF51735">
    <property type="entry name" value="NAD(P)-binding Rossmann-fold domains"/>
    <property type="match status" value="1"/>
</dbReference>
<evidence type="ECO:0000256" key="5">
    <source>
        <dbReference type="ARBA" id="ARBA00059383"/>
    </source>
</evidence>
<dbReference type="InterPro" id="IPR036291">
    <property type="entry name" value="NAD(P)-bd_dom_sf"/>
</dbReference>
<dbReference type="Gene3D" id="3.90.25.10">
    <property type="entry name" value="UDP-galactose 4-epimerase, domain 1"/>
    <property type="match status" value="1"/>
</dbReference>
<dbReference type="PANTHER" id="PTHR43000">
    <property type="entry name" value="DTDP-D-GLUCOSE 4,6-DEHYDRATASE-RELATED"/>
    <property type="match status" value="1"/>
</dbReference>
<evidence type="ECO:0000256" key="4">
    <source>
        <dbReference type="ARBA" id="ARBA00023239"/>
    </source>
</evidence>
<dbReference type="Proteomes" id="UP000190092">
    <property type="component" value="Unassembled WGS sequence"/>
</dbReference>
<reference evidence="8" key="1">
    <citation type="submission" date="2017-02" db="EMBL/GenBank/DDBJ databases">
        <authorList>
            <person name="Varghese N."/>
            <person name="Submissions S."/>
        </authorList>
    </citation>
    <scope>NUCLEOTIDE SEQUENCE [LARGE SCALE GENOMIC DNA]</scope>
    <source>
        <strain evidence="8">ATCC 27094</strain>
    </source>
</reference>
<protein>
    <submittedName>
        <fullName evidence="7">GDPmannose 4,6-dehydratase</fullName>
    </submittedName>
</protein>
<proteinExistence type="predicted"/>
<dbReference type="STRING" id="225324.SAMN02745126_00996"/>
<keyword evidence="4" id="KW-0456">Lyase</keyword>
<dbReference type="RefSeq" id="WP_085932672.1">
    <property type="nucleotide sequence ID" value="NZ_FUWJ01000001.1"/>
</dbReference>
<name>A0A1T4KIN8_9HYPH</name>
<evidence type="ECO:0000313" key="7">
    <source>
        <dbReference type="EMBL" id="SJZ42312.1"/>
    </source>
</evidence>
<keyword evidence="3" id="KW-0536">Nodulation</keyword>
<dbReference type="CDD" id="cd05260">
    <property type="entry name" value="GDP_MD_SDR_e"/>
    <property type="match status" value="1"/>
</dbReference>
<comment type="catalytic activity">
    <reaction evidence="1">
        <text>GDP-alpha-D-mannose = GDP-4-dehydro-alpha-D-rhamnose + H2O</text>
        <dbReference type="Rhea" id="RHEA:23820"/>
        <dbReference type="ChEBI" id="CHEBI:15377"/>
        <dbReference type="ChEBI" id="CHEBI:57527"/>
        <dbReference type="ChEBI" id="CHEBI:57964"/>
        <dbReference type="EC" id="4.2.1.47"/>
    </reaction>
</comment>
<dbReference type="EMBL" id="FUWJ01000001">
    <property type="protein sequence ID" value="SJZ42312.1"/>
    <property type="molecule type" value="Genomic_DNA"/>
</dbReference>
<evidence type="ECO:0000313" key="8">
    <source>
        <dbReference type="Proteomes" id="UP000190092"/>
    </source>
</evidence>
<evidence type="ECO:0000259" key="6">
    <source>
        <dbReference type="Pfam" id="PF16363"/>
    </source>
</evidence>
<keyword evidence="8" id="KW-1185">Reference proteome</keyword>
<accession>A0A1T4KIN8</accession>
<dbReference type="OrthoDB" id="9801785at2"/>
<evidence type="ECO:0000256" key="2">
    <source>
        <dbReference type="ARBA" id="ARBA00001937"/>
    </source>
</evidence>
<sequence length="339" mass="38091">MTAKRVFITGITGMVGSHLAEYLIANTDWDIYGLCRWRSPLDNLSNLVSRINARDRVFLLYGDLRDTISIQTAVAQARPDYVFHLAAQSFPRTSFDAPLDTMDTNIQGTVRVLDALRQTSPKAVIHVCASSEVFGRVPKEKLPIDEECTFHPASPYAISKVGTDLVGRFYAEAYGMTVMTTRMFTHTGPRRGDVFAESTFAKQIAMIERDLIPPVVKVGNLQSLRTVADVRDAVRAYFMLVTVNPIVGAYYNIGGRHSCTVGAILDTLLSFSPRKSDIRIEVDPDRLRPIDADLQVPNTAKFEAHTGWKPEIPYEQTLRDLLDYWRGRVQTEGNRFLTR</sequence>
<evidence type="ECO:0000256" key="1">
    <source>
        <dbReference type="ARBA" id="ARBA00000188"/>
    </source>
</evidence>
<comment type="function">
    <text evidence="5">Catalyzes the conversion of GDP-D-mannose to GDP-4-dehydro-6-deoxy-D-mannose.</text>
</comment>
<dbReference type="Gene3D" id="3.40.50.720">
    <property type="entry name" value="NAD(P)-binding Rossmann-like Domain"/>
    <property type="match status" value="1"/>
</dbReference>
<dbReference type="Pfam" id="PF16363">
    <property type="entry name" value="GDP_Man_Dehyd"/>
    <property type="match status" value="1"/>
</dbReference>
<dbReference type="AlphaFoldDB" id="A0A1T4KIN8"/>
<gene>
    <name evidence="7" type="ORF">SAMN02745126_00996</name>
</gene>
<dbReference type="InterPro" id="IPR016040">
    <property type="entry name" value="NAD(P)-bd_dom"/>
</dbReference>
<feature type="domain" description="NAD(P)-binding" evidence="6">
    <location>
        <begin position="7"/>
        <end position="320"/>
    </location>
</feature>
<dbReference type="GO" id="GO:0008446">
    <property type="term" value="F:GDP-mannose 4,6-dehydratase activity"/>
    <property type="evidence" value="ECO:0007669"/>
    <property type="project" value="UniProtKB-EC"/>
</dbReference>
<dbReference type="FunFam" id="3.40.50.720:FF:000924">
    <property type="entry name" value="GDP-mannose 4,6 dehydratase"/>
    <property type="match status" value="1"/>
</dbReference>
<comment type="cofactor">
    <cofactor evidence="2">
        <name>NADP(+)</name>
        <dbReference type="ChEBI" id="CHEBI:58349"/>
    </cofactor>
</comment>